<evidence type="ECO:0000313" key="5">
    <source>
        <dbReference type="Proteomes" id="UP001183610"/>
    </source>
</evidence>
<feature type="region of interest" description="Disordered" evidence="1">
    <location>
        <begin position="1"/>
        <end position="34"/>
    </location>
</feature>
<feature type="compositionally biased region" description="Low complexity" evidence="1">
    <location>
        <begin position="85"/>
        <end position="98"/>
    </location>
</feature>
<feature type="compositionally biased region" description="Gly residues" evidence="1">
    <location>
        <begin position="174"/>
        <end position="184"/>
    </location>
</feature>
<dbReference type="InterPro" id="IPR035940">
    <property type="entry name" value="CAP_sf"/>
</dbReference>
<comment type="caution">
    <text evidence="4">The sequence shown here is derived from an EMBL/GenBank/DDBJ whole genome shotgun (WGS) entry which is preliminary data.</text>
</comment>
<dbReference type="Gene3D" id="3.40.33.10">
    <property type="entry name" value="CAP"/>
    <property type="match status" value="1"/>
</dbReference>
<feature type="compositionally biased region" description="Pro residues" evidence="1">
    <location>
        <begin position="75"/>
        <end position="84"/>
    </location>
</feature>
<evidence type="ECO:0000313" key="4">
    <source>
        <dbReference type="EMBL" id="MDT0410808.1"/>
    </source>
</evidence>
<dbReference type="PANTHER" id="PTHR31157">
    <property type="entry name" value="SCP DOMAIN-CONTAINING PROTEIN"/>
    <property type="match status" value="1"/>
</dbReference>
<feature type="region of interest" description="Disordered" evidence="1">
    <location>
        <begin position="174"/>
        <end position="298"/>
    </location>
</feature>
<dbReference type="InterPro" id="IPR014044">
    <property type="entry name" value="CAP_dom"/>
</dbReference>
<organism evidence="4 5">
    <name type="scientific">Streptomyces evansiae</name>
    <dbReference type="NCBI Taxonomy" id="3075535"/>
    <lineage>
        <taxon>Bacteria</taxon>
        <taxon>Bacillati</taxon>
        <taxon>Actinomycetota</taxon>
        <taxon>Actinomycetes</taxon>
        <taxon>Kitasatosporales</taxon>
        <taxon>Streptomycetaceae</taxon>
        <taxon>Streptomyces</taxon>
    </lineage>
</organism>
<dbReference type="EMBL" id="JAVRET010000038">
    <property type="protein sequence ID" value="MDT0410808.1"/>
    <property type="molecule type" value="Genomic_DNA"/>
</dbReference>
<evidence type="ECO:0000256" key="2">
    <source>
        <dbReference type="SAM" id="Phobius"/>
    </source>
</evidence>
<keyword evidence="5" id="KW-1185">Reference proteome</keyword>
<evidence type="ECO:0000259" key="3">
    <source>
        <dbReference type="Pfam" id="PF00188"/>
    </source>
</evidence>
<feature type="transmembrane region" description="Helical" evidence="2">
    <location>
        <begin position="153"/>
        <end position="174"/>
    </location>
</feature>
<feature type="compositionally biased region" description="Low complexity" evidence="1">
    <location>
        <begin position="263"/>
        <end position="273"/>
    </location>
</feature>
<dbReference type="CDD" id="cd05379">
    <property type="entry name" value="CAP_bacterial"/>
    <property type="match status" value="1"/>
</dbReference>
<feature type="region of interest" description="Disordered" evidence="1">
    <location>
        <begin position="69"/>
        <end position="152"/>
    </location>
</feature>
<proteinExistence type="predicted"/>
<keyword evidence="2" id="KW-0472">Membrane</keyword>
<reference evidence="5" key="1">
    <citation type="submission" date="2023-07" db="EMBL/GenBank/DDBJ databases">
        <title>30 novel species of actinomycetes from the DSMZ collection.</title>
        <authorList>
            <person name="Nouioui I."/>
        </authorList>
    </citation>
    <scope>NUCLEOTIDE SEQUENCE [LARGE SCALE GENOMIC DNA]</scope>
    <source>
        <strain evidence="5">DSM 41979</strain>
    </source>
</reference>
<dbReference type="Proteomes" id="UP001183610">
    <property type="component" value="Unassembled WGS sequence"/>
</dbReference>
<feature type="domain" description="SCP" evidence="3">
    <location>
        <begin position="309"/>
        <end position="423"/>
    </location>
</feature>
<accession>A0ABU2R3B5</accession>
<dbReference type="SUPFAM" id="SSF55797">
    <property type="entry name" value="PR-1-like"/>
    <property type="match status" value="1"/>
</dbReference>
<gene>
    <name evidence="4" type="ORF">RM698_17350</name>
</gene>
<dbReference type="RefSeq" id="WP_010261936.1">
    <property type="nucleotide sequence ID" value="NZ_JAVRET010000038.1"/>
</dbReference>
<keyword evidence="2" id="KW-0812">Transmembrane</keyword>
<evidence type="ECO:0000256" key="1">
    <source>
        <dbReference type="SAM" id="MobiDB-lite"/>
    </source>
</evidence>
<sequence>MGRHRRSAAGRAEPAAGSPAGTPTGPSHDAYDHDAYDYDRDAAYGDHATYGGRTAYRDHAAHGAYVSAPYATPAPYEPPTPSSTPGPYATPATYTASPPRDPYATPETVLGLSADSRDTHYAPDAPDAPDALGDDHGPASGHRRKRRGAPVRTGLLGVSAAVALGAVAVSTGLLPGGGYSFGGGHDAKVRAADAPSGEGQGDEASAADRTTPAASRGATRSDAPSRAASASPREKKSKAAATPSPSRSVTRKQGGTGAGTSPGAGTTRTATPPKSATPVRTKPASQAPAQPPVAAAPSGDESAAAAAVLALVNQERAKVGCSAVRADGALASLATAFSDDMAARGFFDHTDPDGDTPWDRADQAGVGNLGGENIARGQADAAAVMESWMNSPGHRANILNCDYKTLGVGVHFGSGGPWWTQDFGF</sequence>
<feature type="compositionally biased region" description="Polar residues" evidence="1">
    <location>
        <begin position="243"/>
        <end position="253"/>
    </location>
</feature>
<keyword evidence="2" id="KW-1133">Transmembrane helix</keyword>
<dbReference type="PANTHER" id="PTHR31157:SF1">
    <property type="entry name" value="SCP DOMAIN-CONTAINING PROTEIN"/>
    <property type="match status" value="1"/>
</dbReference>
<feature type="compositionally biased region" description="Low complexity" evidence="1">
    <location>
        <begin position="122"/>
        <end position="131"/>
    </location>
</feature>
<dbReference type="Pfam" id="PF00188">
    <property type="entry name" value="CAP"/>
    <property type="match status" value="1"/>
</dbReference>
<protein>
    <submittedName>
        <fullName evidence="4">CAP domain-containing protein</fullName>
    </submittedName>
</protein>
<feature type="compositionally biased region" description="Low complexity" evidence="1">
    <location>
        <begin position="218"/>
        <end position="231"/>
    </location>
</feature>
<feature type="compositionally biased region" description="Low complexity" evidence="1">
    <location>
        <begin position="283"/>
        <end position="298"/>
    </location>
</feature>
<name>A0ABU2R3B5_9ACTN</name>